<dbReference type="AlphaFoldDB" id="A0A9W9U6K8"/>
<dbReference type="Pfam" id="PF00173">
    <property type="entry name" value="Cyt-b5"/>
    <property type="match status" value="1"/>
</dbReference>
<dbReference type="CDD" id="cd03505">
    <property type="entry name" value="Delta9-FADS-like"/>
    <property type="match status" value="1"/>
</dbReference>
<comment type="cofactor">
    <cofactor evidence="14">
        <name>Fe(2+)</name>
        <dbReference type="ChEBI" id="CHEBI:29033"/>
    </cofactor>
    <text evidence="14">Expected to bind 2 Fe(2+) ions per subunit.</text>
</comment>
<keyword evidence="17" id="KW-1185">Reference proteome</keyword>
<evidence type="ECO:0000256" key="12">
    <source>
        <dbReference type="ARBA" id="ARBA00023136"/>
    </source>
</evidence>
<dbReference type="PIRSF" id="PIRSF000345">
    <property type="entry name" value="OLE1"/>
    <property type="match status" value="1"/>
</dbReference>
<dbReference type="GO" id="GO:0004768">
    <property type="term" value="F:stearoyl-CoA 9-desaturase activity"/>
    <property type="evidence" value="ECO:0007669"/>
    <property type="project" value="UniProtKB-UniRule"/>
</dbReference>
<keyword evidence="9 14" id="KW-0560">Oxidoreductase</keyword>
<evidence type="ECO:0000256" key="8">
    <source>
        <dbReference type="ARBA" id="ARBA00022989"/>
    </source>
</evidence>
<gene>
    <name evidence="16" type="ORF">N7476_003981</name>
</gene>
<evidence type="ECO:0000256" key="9">
    <source>
        <dbReference type="ARBA" id="ARBA00023002"/>
    </source>
</evidence>
<dbReference type="Proteomes" id="UP001147746">
    <property type="component" value="Unassembled WGS sequence"/>
</dbReference>
<dbReference type="InterPro" id="IPR001522">
    <property type="entry name" value="FADS-1_CS"/>
</dbReference>
<evidence type="ECO:0000256" key="14">
    <source>
        <dbReference type="PIRNR" id="PIRNR000345"/>
    </source>
</evidence>
<dbReference type="GO" id="GO:0020037">
    <property type="term" value="F:heme binding"/>
    <property type="evidence" value="ECO:0007669"/>
    <property type="project" value="InterPro"/>
</dbReference>
<dbReference type="Pfam" id="PF00487">
    <property type="entry name" value="FA_desaturase"/>
    <property type="match status" value="1"/>
</dbReference>
<comment type="caution">
    <text evidence="16">The sequence shown here is derived from an EMBL/GenBank/DDBJ whole genome shotgun (WGS) entry which is preliminary data.</text>
</comment>
<keyword evidence="14" id="KW-0249">Electron transport</keyword>
<organism evidence="16 17">
    <name type="scientific">Penicillium atrosanguineum</name>
    <dbReference type="NCBI Taxonomy" id="1132637"/>
    <lineage>
        <taxon>Eukaryota</taxon>
        <taxon>Fungi</taxon>
        <taxon>Dikarya</taxon>
        <taxon>Ascomycota</taxon>
        <taxon>Pezizomycotina</taxon>
        <taxon>Eurotiomycetes</taxon>
        <taxon>Eurotiomycetidae</taxon>
        <taxon>Eurotiales</taxon>
        <taxon>Aspergillaceae</taxon>
        <taxon>Penicillium</taxon>
    </lineage>
</organism>
<evidence type="ECO:0000313" key="17">
    <source>
        <dbReference type="Proteomes" id="UP001147746"/>
    </source>
</evidence>
<dbReference type="PROSITE" id="PS00476">
    <property type="entry name" value="FATTY_ACID_DESATUR_1"/>
    <property type="match status" value="1"/>
</dbReference>
<reference evidence="16" key="1">
    <citation type="submission" date="2022-12" db="EMBL/GenBank/DDBJ databases">
        <authorList>
            <person name="Petersen C."/>
        </authorList>
    </citation>
    <scope>NUCLEOTIDE SEQUENCE</scope>
    <source>
        <strain evidence="16">IBT 21472</strain>
    </source>
</reference>
<feature type="transmembrane region" description="Helical" evidence="15">
    <location>
        <begin position="167"/>
        <end position="189"/>
    </location>
</feature>
<reference evidence="16" key="2">
    <citation type="journal article" date="2023" name="IMA Fungus">
        <title>Comparative genomic study of the Penicillium genus elucidates a diverse pangenome and 15 lateral gene transfer events.</title>
        <authorList>
            <person name="Petersen C."/>
            <person name="Sorensen T."/>
            <person name="Nielsen M.R."/>
            <person name="Sondergaard T.E."/>
            <person name="Sorensen J.L."/>
            <person name="Fitzpatrick D.A."/>
            <person name="Frisvad J.C."/>
            <person name="Nielsen K.L."/>
        </authorList>
    </citation>
    <scope>NUCLEOTIDE SEQUENCE</scope>
    <source>
        <strain evidence="16">IBT 21472</strain>
    </source>
</reference>
<keyword evidence="4 14" id="KW-0349">Heme</keyword>
<evidence type="ECO:0000313" key="16">
    <source>
        <dbReference type="EMBL" id="KAJ5320979.1"/>
    </source>
</evidence>
<dbReference type="PROSITE" id="PS50255">
    <property type="entry name" value="CYTOCHROME_B5_2"/>
    <property type="match status" value="1"/>
</dbReference>
<dbReference type="EMBL" id="JAPZBO010000003">
    <property type="protein sequence ID" value="KAJ5320979.1"/>
    <property type="molecule type" value="Genomic_DNA"/>
</dbReference>
<dbReference type="InterPro" id="IPR015876">
    <property type="entry name" value="Acyl-CoA_DS"/>
</dbReference>
<evidence type="ECO:0000256" key="3">
    <source>
        <dbReference type="ARBA" id="ARBA00022516"/>
    </source>
</evidence>
<dbReference type="InterPro" id="IPR018506">
    <property type="entry name" value="Cyt_B5_heme-BS"/>
</dbReference>
<evidence type="ECO:0000256" key="4">
    <source>
        <dbReference type="ARBA" id="ARBA00022617"/>
    </source>
</evidence>
<dbReference type="InterPro" id="IPR036400">
    <property type="entry name" value="Cyt_B5-like_heme/steroid_sf"/>
</dbReference>
<dbReference type="InterPro" id="IPR005804">
    <property type="entry name" value="FA_desaturase_dom"/>
</dbReference>
<keyword evidence="5 15" id="KW-0812">Transmembrane</keyword>
<evidence type="ECO:0000256" key="2">
    <source>
        <dbReference type="ARBA" id="ARBA00009295"/>
    </source>
</evidence>
<dbReference type="PROSITE" id="PS00191">
    <property type="entry name" value="CYTOCHROME_B5_1"/>
    <property type="match status" value="1"/>
</dbReference>
<evidence type="ECO:0000256" key="15">
    <source>
        <dbReference type="SAM" id="Phobius"/>
    </source>
</evidence>
<evidence type="ECO:0000256" key="7">
    <source>
        <dbReference type="ARBA" id="ARBA00022832"/>
    </source>
</evidence>
<keyword evidence="6 14" id="KW-0479">Metal-binding</keyword>
<dbReference type="InterPro" id="IPR001199">
    <property type="entry name" value="Cyt_B5-like_heme/steroid-bd"/>
</dbReference>
<evidence type="ECO:0000256" key="13">
    <source>
        <dbReference type="ARBA" id="ARBA00023160"/>
    </source>
</evidence>
<keyword evidence="10 14" id="KW-0408">Iron</keyword>
<keyword evidence="11 14" id="KW-0443">Lipid metabolism</keyword>
<keyword evidence="7 14" id="KW-0276">Fatty acid metabolism</keyword>
<dbReference type="OrthoDB" id="10260134at2759"/>
<keyword evidence="3 14" id="KW-0444">Lipid biosynthesis</keyword>
<keyword evidence="12 15" id="KW-0472">Membrane</keyword>
<dbReference type="GO" id="GO:0005506">
    <property type="term" value="F:iron ion binding"/>
    <property type="evidence" value="ECO:0007669"/>
    <property type="project" value="TreeGrafter"/>
</dbReference>
<proteinExistence type="inferred from homology"/>
<comment type="catalytic activity">
    <reaction evidence="14">
        <text>octadecanoyl-CoA + 2 Fe(II)-[cytochrome b5] + O2 + 2 H(+) = (9Z)-octadecenoyl-CoA + 2 Fe(III)-[cytochrome b5] + 2 H2O</text>
        <dbReference type="Rhea" id="RHEA:19721"/>
        <dbReference type="Rhea" id="RHEA-COMP:10438"/>
        <dbReference type="Rhea" id="RHEA-COMP:10439"/>
        <dbReference type="ChEBI" id="CHEBI:15377"/>
        <dbReference type="ChEBI" id="CHEBI:15378"/>
        <dbReference type="ChEBI" id="CHEBI:15379"/>
        <dbReference type="ChEBI" id="CHEBI:29033"/>
        <dbReference type="ChEBI" id="CHEBI:29034"/>
        <dbReference type="ChEBI" id="CHEBI:57387"/>
        <dbReference type="ChEBI" id="CHEBI:57394"/>
        <dbReference type="EC" id="1.14.19.1"/>
    </reaction>
</comment>
<dbReference type="GO" id="GO:0005789">
    <property type="term" value="C:endoplasmic reticulum membrane"/>
    <property type="evidence" value="ECO:0007669"/>
    <property type="project" value="TreeGrafter"/>
</dbReference>
<evidence type="ECO:0000256" key="5">
    <source>
        <dbReference type="ARBA" id="ARBA00022692"/>
    </source>
</evidence>
<accession>A0A9W9U6K8</accession>
<comment type="function">
    <text evidence="14">Stearoyl-CoA desaturase that utilizes O(2) and electrons from reduced cytochrome b5 to introduce the first double bond into saturated fatty acyl-CoA substrates.</text>
</comment>
<evidence type="ECO:0000256" key="10">
    <source>
        <dbReference type="ARBA" id="ARBA00023004"/>
    </source>
</evidence>
<evidence type="ECO:0000256" key="11">
    <source>
        <dbReference type="ARBA" id="ARBA00023098"/>
    </source>
</evidence>
<feature type="transmembrane region" description="Helical" evidence="15">
    <location>
        <begin position="53"/>
        <end position="72"/>
    </location>
</feature>
<dbReference type="SMART" id="SM01117">
    <property type="entry name" value="Cyt-b5"/>
    <property type="match status" value="1"/>
</dbReference>
<keyword evidence="13 14" id="KW-0275">Fatty acid biosynthesis</keyword>
<comment type="similarity">
    <text evidence="2 14">Belongs to the fatty acid desaturase type 1 family.</text>
</comment>
<comment type="subcellular location">
    <subcellularLocation>
        <location evidence="1">Membrane</location>
        <topology evidence="1">Multi-pass membrane protein</topology>
    </subcellularLocation>
</comment>
<dbReference type="Gene3D" id="3.10.120.10">
    <property type="entry name" value="Cytochrome b5-like heme/steroid binding domain"/>
    <property type="match status" value="1"/>
</dbReference>
<evidence type="ECO:0000256" key="1">
    <source>
        <dbReference type="ARBA" id="ARBA00004141"/>
    </source>
</evidence>
<sequence length="410" mass="47337">MAAPYPMSTLSKVIRDMRALSHRIHWIILWFTGGIPIIAIIFGILWVPLQSQTAIFAAMYATCSGISVTAGYHRLWAHRAYKAGTFLKIALAILGASAGQASIRTWCRDHRAHHRYTDTDRDPYSAQKGLFYSHYGWVVIRRKPEQTGRVDLQDLTSDPIVMWQRKYYLALLFLTVYVFPTLFCGYKYGDFAGGFIWASCIRLFIIQQGTFCVNSLAHWVGDQPFASRLSPRNCWFVALITWGEGYHNFHHEFPIDYRNGIRWFQWDPTKWFIWLCEKVNLASDLKRFPENEIQKGKFQQAQRQLELQRQEISWATLINELPILSFDEYAEHVKNGRFLLVIDGVAHDVEDFVGRHPGGEKFLLEYIGRDATKLFHGGTIHAHSNAAENLLSTMRFARIVGSDHCEEKII</sequence>
<dbReference type="PANTHER" id="PTHR11351:SF31">
    <property type="entry name" value="DESATURASE 1, ISOFORM A-RELATED"/>
    <property type="match status" value="1"/>
</dbReference>
<feature type="transmembrane region" description="Helical" evidence="15">
    <location>
        <begin position="24"/>
        <end position="47"/>
    </location>
</feature>
<dbReference type="InterPro" id="IPR009160">
    <property type="entry name" value="Acyl-CoA_deSatase_haem/ster-bd"/>
</dbReference>
<keyword evidence="14" id="KW-0813">Transport</keyword>
<dbReference type="EC" id="1.14.19.1" evidence="14"/>
<protein>
    <recommendedName>
        <fullName evidence="14">Acyl-CoA desaturase</fullName>
        <ecNumber evidence="14">1.14.19.1</ecNumber>
    </recommendedName>
</protein>
<keyword evidence="8 15" id="KW-1133">Transmembrane helix</keyword>
<evidence type="ECO:0000256" key="6">
    <source>
        <dbReference type="ARBA" id="ARBA00022723"/>
    </source>
</evidence>
<dbReference type="PRINTS" id="PR00075">
    <property type="entry name" value="FACDDSATRASE"/>
</dbReference>
<name>A0A9W9U6K8_9EURO</name>
<dbReference type="GO" id="GO:0006636">
    <property type="term" value="P:unsaturated fatty acid biosynthetic process"/>
    <property type="evidence" value="ECO:0007669"/>
    <property type="project" value="UniProtKB-UniRule"/>
</dbReference>
<dbReference type="SUPFAM" id="SSF55856">
    <property type="entry name" value="Cytochrome b5-like heme/steroid binding domain"/>
    <property type="match status" value="1"/>
</dbReference>
<dbReference type="PANTHER" id="PTHR11351">
    <property type="entry name" value="ACYL-COA DESATURASE"/>
    <property type="match status" value="1"/>
</dbReference>